<name>A6K3G5_RAT</name>
<feature type="compositionally biased region" description="Polar residues" evidence="1">
    <location>
        <begin position="1"/>
        <end position="12"/>
    </location>
</feature>
<evidence type="ECO:0000313" key="3">
    <source>
        <dbReference type="Proteomes" id="UP000234681"/>
    </source>
</evidence>
<gene>
    <name evidence="2" type="ORF">rCG_52055</name>
</gene>
<evidence type="ECO:0000256" key="1">
    <source>
        <dbReference type="SAM" id="MobiDB-lite"/>
    </source>
</evidence>
<dbReference type="EMBL" id="CH474015">
    <property type="protein sequence ID" value="EDL85535.1"/>
    <property type="molecule type" value="Genomic_DNA"/>
</dbReference>
<reference evidence="2 3" key="1">
    <citation type="submission" date="2005-09" db="EMBL/GenBank/DDBJ databases">
        <authorList>
            <person name="Mural R.J."/>
            <person name="Li P.W."/>
            <person name="Adams M.D."/>
            <person name="Amanatides P.G."/>
            <person name="Baden-Tillson H."/>
            <person name="Barnstead M."/>
            <person name="Chin S.H."/>
            <person name="Dew I."/>
            <person name="Evans C.A."/>
            <person name="Ferriera S."/>
            <person name="Flanigan M."/>
            <person name="Fosler C."/>
            <person name="Glodek A."/>
            <person name="Gu Z."/>
            <person name="Holt R.A."/>
            <person name="Jennings D."/>
            <person name="Kraft C.L."/>
            <person name="Lu F."/>
            <person name="Nguyen T."/>
            <person name="Nusskern D.R."/>
            <person name="Pfannkoch C.M."/>
            <person name="Sitter C."/>
            <person name="Sutton G.G."/>
            <person name="Venter J.C."/>
            <person name="Wang Z."/>
            <person name="Woodage T."/>
            <person name="Zheng X.H."/>
            <person name="Zhong F."/>
        </authorList>
    </citation>
    <scope>NUCLEOTIDE SEQUENCE [LARGE SCALE GENOMIC DNA]</scope>
    <source>
        <strain>BN</strain>
        <strain evidence="3">Sprague-Dawley</strain>
    </source>
</reference>
<organism evidence="2 3">
    <name type="scientific">Rattus norvegicus</name>
    <name type="common">Rat</name>
    <dbReference type="NCBI Taxonomy" id="10116"/>
    <lineage>
        <taxon>Eukaryota</taxon>
        <taxon>Metazoa</taxon>
        <taxon>Chordata</taxon>
        <taxon>Craniata</taxon>
        <taxon>Vertebrata</taxon>
        <taxon>Euteleostomi</taxon>
        <taxon>Mammalia</taxon>
        <taxon>Eutheria</taxon>
        <taxon>Euarchontoglires</taxon>
        <taxon>Glires</taxon>
        <taxon>Rodentia</taxon>
        <taxon>Myomorpha</taxon>
        <taxon>Muroidea</taxon>
        <taxon>Muridae</taxon>
        <taxon>Murinae</taxon>
        <taxon>Rattus</taxon>
    </lineage>
</organism>
<feature type="non-terminal residue" evidence="2">
    <location>
        <position position="79"/>
    </location>
</feature>
<feature type="region of interest" description="Disordered" evidence="1">
    <location>
        <begin position="51"/>
        <end position="79"/>
    </location>
</feature>
<accession>A6K3G5</accession>
<proteinExistence type="predicted"/>
<feature type="region of interest" description="Disordered" evidence="1">
    <location>
        <begin position="1"/>
        <end position="22"/>
    </location>
</feature>
<evidence type="ECO:0000313" key="2">
    <source>
        <dbReference type="EMBL" id="EDL85535.1"/>
    </source>
</evidence>
<dbReference type="Proteomes" id="UP000234681">
    <property type="component" value="Chromosome 2"/>
</dbReference>
<protein>
    <submittedName>
        <fullName evidence="2">RCG52055</fullName>
    </submittedName>
</protein>
<dbReference type="AlphaFoldDB" id="A6K3G5"/>
<sequence length="79" mass="8478">MGPGNLSDSSSKLAGEAAQGSEAILRSETQSWSCHCNLKQIPQSLSVAFPDYSSKSQELPTPSPPHDRFHLSDPAIQIL</sequence>